<gene>
    <name evidence="7" type="ORF">AGLY_013727</name>
</gene>
<dbReference type="Proteomes" id="UP000475862">
    <property type="component" value="Unassembled WGS sequence"/>
</dbReference>
<keyword evidence="2" id="KW-0812">Transmembrane</keyword>
<dbReference type="InterPro" id="IPR051100">
    <property type="entry name" value="DnaJ_subfamily_B/C"/>
</dbReference>
<sequence length="396" mass="46368">MEVNKDEAYRCLDRAEYYIVEGDIEKAEKFINKSKKLFPTSEADELLKKLKTQGSKKHSTSNVKPDGQNAKKRKNTPPGSPRADRANQPTYTKAQLDTVKKVNKLCGAITRIRFLFNLKIFTTFVFTYRVNNCKDFYDVLNIKKDATDTEIKKAYKKLALVLHPDKNHAPGAAEAFKTVGNAVATLTDAEKRKRYDMVGHENSTSDHVHRNYDHGFESDITAEQLFNMFFNGAFPTRQGPMTNPYYTRSFSRRWPPETDNDNHQQQESSSIYFQLLPILLLLLLSLFSNFSYDPVYTLKHSAKYPVLRRTSFRDISYFVKDNFHTDYTGDLRRLEHTIEEDYINTVRTKCIREKEYYESLMWRARLDDDSTLFNKATKYQMKSCEEYQTLMKQKYK</sequence>
<dbReference type="Gene3D" id="1.10.287.110">
    <property type="entry name" value="DnaJ domain"/>
    <property type="match status" value="1"/>
</dbReference>
<reference evidence="7 8" key="1">
    <citation type="submission" date="2019-08" db="EMBL/GenBank/DDBJ databases">
        <title>The genome of the soybean aphid Biotype 1, its phylome, world population structure and adaptation to the North American continent.</title>
        <authorList>
            <person name="Giordano R."/>
            <person name="Donthu R.K."/>
            <person name="Hernandez A.G."/>
            <person name="Wright C.L."/>
            <person name="Zimin A.V."/>
        </authorList>
    </citation>
    <scope>NUCLEOTIDE SEQUENCE [LARGE SCALE GENOMIC DNA]</scope>
    <source>
        <tissue evidence="7">Whole aphids</tissue>
    </source>
</reference>
<organism evidence="7 8">
    <name type="scientific">Aphis glycines</name>
    <name type="common">Soybean aphid</name>
    <dbReference type="NCBI Taxonomy" id="307491"/>
    <lineage>
        <taxon>Eukaryota</taxon>
        <taxon>Metazoa</taxon>
        <taxon>Ecdysozoa</taxon>
        <taxon>Arthropoda</taxon>
        <taxon>Hexapoda</taxon>
        <taxon>Insecta</taxon>
        <taxon>Pterygota</taxon>
        <taxon>Neoptera</taxon>
        <taxon>Paraneoptera</taxon>
        <taxon>Hemiptera</taxon>
        <taxon>Sternorrhyncha</taxon>
        <taxon>Aphidomorpha</taxon>
        <taxon>Aphidoidea</taxon>
        <taxon>Aphididae</taxon>
        <taxon>Aphidini</taxon>
        <taxon>Aphis</taxon>
        <taxon>Aphis</taxon>
    </lineage>
</organism>
<evidence type="ECO:0000256" key="3">
    <source>
        <dbReference type="ARBA" id="ARBA00022989"/>
    </source>
</evidence>
<evidence type="ECO:0000313" key="7">
    <source>
        <dbReference type="EMBL" id="KAE9527079.1"/>
    </source>
</evidence>
<dbReference type="PROSITE" id="PS50076">
    <property type="entry name" value="DNAJ_2"/>
    <property type="match status" value="1"/>
</dbReference>
<dbReference type="SMART" id="SM00271">
    <property type="entry name" value="DnaJ"/>
    <property type="match status" value="1"/>
</dbReference>
<feature type="region of interest" description="Disordered" evidence="5">
    <location>
        <begin position="49"/>
        <end position="90"/>
    </location>
</feature>
<evidence type="ECO:0000256" key="4">
    <source>
        <dbReference type="ARBA" id="ARBA00023136"/>
    </source>
</evidence>
<feature type="domain" description="J" evidence="6">
    <location>
        <begin position="135"/>
        <end position="199"/>
    </location>
</feature>
<dbReference type="InterPro" id="IPR001623">
    <property type="entry name" value="DnaJ_domain"/>
</dbReference>
<accession>A0A6G0T988</accession>
<dbReference type="Pfam" id="PF09320">
    <property type="entry name" value="DUF1977"/>
    <property type="match status" value="1"/>
</dbReference>
<comment type="subcellular location">
    <subcellularLocation>
        <location evidence="1">Membrane</location>
        <topology evidence="1">Single-pass membrane protein</topology>
    </subcellularLocation>
</comment>
<dbReference type="InterPro" id="IPR036869">
    <property type="entry name" value="J_dom_sf"/>
</dbReference>
<dbReference type="AlphaFoldDB" id="A0A6G0T988"/>
<dbReference type="InterPro" id="IPR015399">
    <property type="entry name" value="DUF1977_DnaJ-like"/>
</dbReference>
<dbReference type="OrthoDB" id="442087at2759"/>
<dbReference type="PANTHER" id="PTHR43908">
    <property type="entry name" value="AT29763P-RELATED"/>
    <property type="match status" value="1"/>
</dbReference>
<name>A0A6G0T988_APHGL</name>
<keyword evidence="8" id="KW-1185">Reference proteome</keyword>
<dbReference type="PANTHER" id="PTHR43908:SF3">
    <property type="entry name" value="AT29763P-RELATED"/>
    <property type="match status" value="1"/>
</dbReference>
<dbReference type="PRINTS" id="PR00625">
    <property type="entry name" value="JDOMAIN"/>
</dbReference>
<dbReference type="GO" id="GO:0071218">
    <property type="term" value="P:cellular response to misfolded protein"/>
    <property type="evidence" value="ECO:0007669"/>
    <property type="project" value="TreeGrafter"/>
</dbReference>
<dbReference type="GO" id="GO:0005789">
    <property type="term" value="C:endoplasmic reticulum membrane"/>
    <property type="evidence" value="ECO:0007669"/>
    <property type="project" value="TreeGrafter"/>
</dbReference>
<dbReference type="CDD" id="cd06257">
    <property type="entry name" value="DnaJ"/>
    <property type="match status" value="1"/>
</dbReference>
<keyword evidence="3" id="KW-1133">Transmembrane helix</keyword>
<evidence type="ECO:0000259" key="6">
    <source>
        <dbReference type="PROSITE" id="PS50076"/>
    </source>
</evidence>
<evidence type="ECO:0000313" key="8">
    <source>
        <dbReference type="Proteomes" id="UP000475862"/>
    </source>
</evidence>
<keyword evidence="4" id="KW-0472">Membrane</keyword>
<protein>
    <recommendedName>
        <fullName evidence="6">J domain-containing protein</fullName>
    </recommendedName>
</protein>
<evidence type="ECO:0000256" key="5">
    <source>
        <dbReference type="SAM" id="MobiDB-lite"/>
    </source>
</evidence>
<dbReference type="EMBL" id="VYZN01000054">
    <property type="protein sequence ID" value="KAE9527079.1"/>
    <property type="molecule type" value="Genomic_DNA"/>
</dbReference>
<evidence type="ECO:0000256" key="1">
    <source>
        <dbReference type="ARBA" id="ARBA00004167"/>
    </source>
</evidence>
<evidence type="ECO:0000256" key="2">
    <source>
        <dbReference type="ARBA" id="ARBA00022692"/>
    </source>
</evidence>
<feature type="compositionally biased region" description="Basic residues" evidence="5">
    <location>
        <begin position="49"/>
        <end position="59"/>
    </location>
</feature>
<dbReference type="Pfam" id="PF00226">
    <property type="entry name" value="DnaJ"/>
    <property type="match status" value="1"/>
</dbReference>
<dbReference type="SUPFAM" id="SSF46565">
    <property type="entry name" value="Chaperone J-domain"/>
    <property type="match status" value="1"/>
</dbReference>
<proteinExistence type="predicted"/>
<dbReference type="GO" id="GO:0030544">
    <property type="term" value="F:Hsp70 protein binding"/>
    <property type="evidence" value="ECO:0007669"/>
    <property type="project" value="TreeGrafter"/>
</dbReference>
<comment type="caution">
    <text evidence="7">The sequence shown here is derived from an EMBL/GenBank/DDBJ whole genome shotgun (WGS) entry which is preliminary data.</text>
</comment>